<sequence>MERVQFQQEQMLSELKDLAQKGIFTQAELKQIMKKRTAFETTLVRRVPRKGDFLRYAAYEMSLEALRRKRVERLKLPKGPPSVSDYALVRRQFQIFERALKKFKEDVGLWVQYLQVAKREGARALVGRISARALQLHPNSPSLYILAASHELDHLSHSAARVLLQRGIRLNPESIDLWREYLKMELGFVESLRRRWEVLGLDANAPDSPPEQPNDNTDDPMDTTTPDVDDSEKARKEVLQGALAKAVMTSAVKAKPIPELFSALHSVLVSYPCPPDLRRSLLEHLRSHLQTSLSLDTDSVAAKLCATWHLTSDLSGLELVDAIKGANDELSQRLRHAEDSNKGKHKAKSAVLDMAKAYSEFIREWFGKDIDENLKLYLLTSLRGLCVHCKAEPLLLTHLQLLSSPQNPNPLPKAQLLKLTKKYSSKVSTSHELWLFRLDLESSENGEDWSSSAKEARQRVPPNSEDDSARCAIWEWVLDRKPSKPPHEIMQLTESLLHEACAAPRSEHITDRLLVRYIRSLREHSEHLKAKGEHHNGDQIKDIGRLSKSFLVRPKVWEAAFDIYSETSPSSSYSPPTASTIKSTDNFPMDVDTDDETPEILRAIYNKWRLASLSAHGEAALKWGRWLSSHERGTEATEVIATARTAITSLGGSVLEDFEKRWRDILDNDGEDEERDSDDEGEPLSTA</sequence>
<dbReference type="OrthoDB" id="28112at2759"/>
<dbReference type="AlphaFoldDB" id="A0A0H2S5N1"/>
<gene>
    <name evidence="8" type="ORF">SCHPADRAFT_937468</name>
</gene>
<keyword evidence="4" id="KW-0677">Repeat</keyword>
<feature type="region of interest" description="Disordered" evidence="6">
    <location>
        <begin position="445"/>
        <end position="466"/>
    </location>
</feature>
<keyword evidence="3" id="KW-0698">rRNA processing</keyword>
<evidence type="ECO:0000256" key="3">
    <source>
        <dbReference type="ARBA" id="ARBA00022552"/>
    </source>
</evidence>
<evidence type="ECO:0000256" key="2">
    <source>
        <dbReference type="ARBA" id="ARBA00010734"/>
    </source>
</evidence>
<dbReference type="GO" id="GO:0000462">
    <property type="term" value="P:maturation of SSU-rRNA from tricistronic rRNA transcript (SSU-rRNA, 5.8S rRNA, LSU-rRNA)"/>
    <property type="evidence" value="ECO:0007669"/>
    <property type="project" value="InterPro"/>
</dbReference>
<evidence type="ECO:0000256" key="1">
    <source>
        <dbReference type="ARBA" id="ARBA00004604"/>
    </source>
</evidence>
<name>A0A0H2S5N1_9AGAM</name>
<comment type="subcellular location">
    <subcellularLocation>
        <location evidence="1">Nucleus</location>
        <location evidence="1">Nucleolus</location>
    </subcellularLocation>
</comment>
<dbReference type="PANTHER" id="PTHR23271">
    <property type="entry name" value="HEPATOCELLULAR CARCINOMA-ASSOCIATED ANTIGEN 66"/>
    <property type="match status" value="1"/>
</dbReference>
<dbReference type="GO" id="GO:0032040">
    <property type="term" value="C:small-subunit processome"/>
    <property type="evidence" value="ECO:0007669"/>
    <property type="project" value="TreeGrafter"/>
</dbReference>
<feature type="compositionally biased region" description="Acidic residues" evidence="6">
    <location>
        <begin position="667"/>
        <end position="687"/>
    </location>
</feature>
<dbReference type="InterPro" id="IPR055347">
    <property type="entry name" value="UTP6_N"/>
</dbReference>
<dbReference type="PANTHER" id="PTHR23271:SF1">
    <property type="entry name" value="U3 SMALL NUCLEOLAR RNA-ASSOCIATED PROTEIN 6 HOMOLOG"/>
    <property type="match status" value="1"/>
</dbReference>
<evidence type="ECO:0000256" key="6">
    <source>
        <dbReference type="SAM" id="MobiDB-lite"/>
    </source>
</evidence>
<dbReference type="InterPro" id="IPR011990">
    <property type="entry name" value="TPR-like_helical_dom_sf"/>
</dbReference>
<feature type="region of interest" description="Disordered" evidence="6">
    <location>
        <begin position="202"/>
        <end position="235"/>
    </location>
</feature>
<keyword evidence="5" id="KW-0539">Nucleus</keyword>
<dbReference type="InParanoid" id="A0A0H2S5N1"/>
<evidence type="ECO:0000313" key="8">
    <source>
        <dbReference type="EMBL" id="KLO16918.1"/>
    </source>
</evidence>
<dbReference type="EMBL" id="KQ085910">
    <property type="protein sequence ID" value="KLO16918.1"/>
    <property type="molecule type" value="Genomic_DNA"/>
</dbReference>
<reference evidence="8 9" key="1">
    <citation type="submission" date="2015-04" db="EMBL/GenBank/DDBJ databases">
        <title>Complete genome sequence of Schizopora paradoxa KUC8140, a cosmopolitan wood degrader in East Asia.</title>
        <authorList>
            <consortium name="DOE Joint Genome Institute"/>
            <person name="Min B."/>
            <person name="Park H."/>
            <person name="Jang Y."/>
            <person name="Kim J.-J."/>
            <person name="Kim K.H."/>
            <person name="Pangilinan J."/>
            <person name="Lipzen A."/>
            <person name="Riley R."/>
            <person name="Grigoriev I.V."/>
            <person name="Spatafora J.W."/>
            <person name="Choi I.-G."/>
        </authorList>
    </citation>
    <scope>NUCLEOTIDE SEQUENCE [LARGE SCALE GENOMIC DNA]</scope>
    <source>
        <strain evidence="8 9">KUC8140</strain>
    </source>
</reference>
<dbReference type="STRING" id="27342.A0A0H2S5N1"/>
<keyword evidence="9" id="KW-1185">Reference proteome</keyword>
<dbReference type="Pfam" id="PF08640">
    <property type="entry name" value="U3_assoc_6"/>
    <property type="match status" value="1"/>
</dbReference>
<dbReference type="InterPro" id="IPR013949">
    <property type="entry name" value="Utp6"/>
</dbReference>
<evidence type="ECO:0000313" key="9">
    <source>
        <dbReference type="Proteomes" id="UP000053477"/>
    </source>
</evidence>
<feature type="region of interest" description="Disordered" evidence="6">
    <location>
        <begin position="665"/>
        <end position="687"/>
    </location>
</feature>
<dbReference type="InterPro" id="IPR003107">
    <property type="entry name" value="HAT"/>
</dbReference>
<dbReference type="GO" id="GO:0034388">
    <property type="term" value="C:Pwp2p-containing subcomplex of 90S preribosome"/>
    <property type="evidence" value="ECO:0007669"/>
    <property type="project" value="TreeGrafter"/>
</dbReference>
<dbReference type="GO" id="GO:0030515">
    <property type="term" value="F:snoRNA binding"/>
    <property type="evidence" value="ECO:0007669"/>
    <property type="project" value="InterPro"/>
</dbReference>
<dbReference type="SMART" id="SM00386">
    <property type="entry name" value="HAT"/>
    <property type="match status" value="3"/>
</dbReference>
<dbReference type="SUPFAM" id="SSF48452">
    <property type="entry name" value="TPR-like"/>
    <property type="match status" value="1"/>
</dbReference>
<dbReference type="Gene3D" id="1.25.40.10">
    <property type="entry name" value="Tetratricopeptide repeat domain"/>
    <property type="match status" value="1"/>
</dbReference>
<organism evidence="8 9">
    <name type="scientific">Schizopora paradoxa</name>
    <dbReference type="NCBI Taxonomy" id="27342"/>
    <lineage>
        <taxon>Eukaryota</taxon>
        <taxon>Fungi</taxon>
        <taxon>Dikarya</taxon>
        <taxon>Basidiomycota</taxon>
        <taxon>Agaricomycotina</taxon>
        <taxon>Agaricomycetes</taxon>
        <taxon>Hymenochaetales</taxon>
        <taxon>Schizoporaceae</taxon>
        <taxon>Schizopora</taxon>
    </lineage>
</organism>
<proteinExistence type="inferred from homology"/>
<feature type="domain" description="U3 small nucleolar RNA-associated protein 6 N-terminal" evidence="7">
    <location>
        <begin position="9"/>
        <end position="91"/>
    </location>
</feature>
<dbReference type="Proteomes" id="UP000053477">
    <property type="component" value="Unassembled WGS sequence"/>
</dbReference>
<protein>
    <recommendedName>
        <fullName evidence="7">U3 small nucleolar RNA-associated protein 6 N-terminal domain-containing protein</fullName>
    </recommendedName>
</protein>
<evidence type="ECO:0000256" key="4">
    <source>
        <dbReference type="ARBA" id="ARBA00022737"/>
    </source>
</evidence>
<comment type="similarity">
    <text evidence="2">Belongs to the UTP6 family.</text>
</comment>
<accession>A0A0H2S5N1</accession>
<evidence type="ECO:0000259" key="7">
    <source>
        <dbReference type="Pfam" id="PF08640"/>
    </source>
</evidence>
<feature type="region of interest" description="Disordered" evidence="6">
    <location>
        <begin position="572"/>
        <end position="591"/>
    </location>
</feature>
<evidence type="ECO:0000256" key="5">
    <source>
        <dbReference type="ARBA" id="ARBA00023242"/>
    </source>
</evidence>